<evidence type="ECO:0000313" key="4">
    <source>
        <dbReference type="WBParaSite" id="ECPE_0001194401-mRNA-1"/>
    </source>
</evidence>
<keyword evidence="1" id="KW-0812">Transmembrane</keyword>
<evidence type="ECO:0000313" key="3">
    <source>
        <dbReference type="Proteomes" id="UP000272942"/>
    </source>
</evidence>
<evidence type="ECO:0000313" key="2">
    <source>
        <dbReference type="EMBL" id="VDP89111.1"/>
    </source>
</evidence>
<dbReference type="EMBL" id="UZAN01051757">
    <property type="protein sequence ID" value="VDP89111.1"/>
    <property type="molecule type" value="Genomic_DNA"/>
</dbReference>
<dbReference type="AlphaFoldDB" id="A0A183AY74"/>
<keyword evidence="1" id="KW-1133">Transmembrane helix</keyword>
<organism evidence="4">
    <name type="scientific">Echinostoma caproni</name>
    <dbReference type="NCBI Taxonomy" id="27848"/>
    <lineage>
        <taxon>Eukaryota</taxon>
        <taxon>Metazoa</taxon>
        <taxon>Spiralia</taxon>
        <taxon>Lophotrochozoa</taxon>
        <taxon>Platyhelminthes</taxon>
        <taxon>Trematoda</taxon>
        <taxon>Digenea</taxon>
        <taxon>Plagiorchiida</taxon>
        <taxon>Echinostomata</taxon>
        <taxon>Echinostomatoidea</taxon>
        <taxon>Echinostomatidae</taxon>
        <taxon>Echinostoma</taxon>
    </lineage>
</organism>
<protein>
    <submittedName>
        <fullName evidence="4">PAS domain-containing protein</fullName>
    </submittedName>
</protein>
<evidence type="ECO:0000256" key="1">
    <source>
        <dbReference type="SAM" id="Phobius"/>
    </source>
</evidence>
<dbReference type="SUPFAM" id="SSF55785">
    <property type="entry name" value="PYP-like sensor domain (PAS domain)"/>
    <property type="match status" value="1"/>
</dbReference>
<keyword evidence="1" id="KW-0472">Membrane</keyword>
<proteinExistence type="predicted"/>
<dbReference type="InterPro" id="IPR035965">
    <property type="entry name" value="PAS-like_dom_sf"/>
</dbReference>
<feature type="transmembrane region" description="Helical" evidence="1">
    <location>
        <begin position="258"/>
        <end position="286"/>
    </location>
</feature>
<dbReference type="Proteomes" id="UP000272942">
    <property type="component" value="Unassembled WGS sequence"/>
</dbReference>
<reference evidence="4" key="1">
    <citation type="submission" date="2016-06" db="UniProtKB">
        <authorList>
            <consortium name="WormBaseParasite"/>
        </authorList>
    </citation>
    <scope>IDENTIFICATION</scope>
</reference>
<keyword evidence="3" id="KW-1185">Reference proteome</keyword>
<dbReference type="Gene3D" id="3.30.450.20">
    <property type="entry name" value="PAS domain"/>
    <property type="match status" value="1"/>
</dbReference>
<sequence length="308" mass="33834">MCRPLDPVTSTVVEPLERPNASDSTIRVPASVCQFTLRLTADTFLITEVVGDFQTILGNGAENSGGGGDQATTNLLNRHLQDIVHPSDRLELEQRLLEAWNHRRPVHFSLRLVHLDTGAPVSLEARLSPICLGAHLHCFVCRLTATETPNIDHLSLASCFTRAGGRLFDPEALWRFNARISFRISDSVDDLVDSDQVAFSEELLSLAGMSHLCPIPPKLASPAEGVPAEIRADPFGTIDIKPTIFNEPRPPSSVEVRLLVFILCQIELPLVCIIIVVAFVIIIVITKLSVTAVKTMIHKVVSYINLTR</sequence>
<accession>A0A183AY74</accession>
<gene>
    <name evidence="2" type="ORF">ECPE_LOCUS11910</name>
</gene>
<dbReference type="WBParaSite" id="ECPE_0001194401-mRNA-1">
    <property type="protein sequence ID" value="ECPE_0001194401-mRNA-1"/>
    <property type="gene ID" value="ECPE_0001194401"/>
</dbReference>
<name>A0A183AY74_9TREM</name>
<reference evidence="2 3" key="2">
    <citation type="submission" date="2018-11" db="EMBL/GenBank/DDBJ databases">
        <authorList>
            <consortium name="Pathogen Informatics"/>
        </authorList>
    </citation>
    <scope>NUCLEOTIDE SEQUENCE [LARGE SCALE GENOMIC DNA]</scope>
    <source>
        <strain evidence="2 3">Egypt</strain>
    </source>
</reference>